<dbReference type="AlphaFoldDB" id="A0A1R2BAX9"/>
<dbReference type="EMBL" id="MPUH01000785">
    <property type="protein sequence ID" value="OMJ73953.1"/>
    <property type="molecule type" value="Genomic_DNA"/>
</dbReference>
<evidence type="ECO:0000256" key="4">
    <source>
        <dbReference type="ARBA" id="ARBA00022527"/>
    </source>
</evidence>
<reference evidence="15 16" key="1">
    <citation type="submission" date="2016-11" db="EMBL/GenBank/DDBJ databases">
        <title>The macronuclear genome of Stentor coeruleus: a giant cell with tiny introns.</title>
        <authorList>
            <person name="Slabodnick M."/>
            <person name="Ruby J.G."/>
            <person name="Reiff S.B."/>
            <person name="Swart E.C."/>
            <person name="Gosai S."/>
            <person name="Prabakaran S."/>
            <person name="Witkowska E."/>
            <person name="Larue G.E."/>
            <person name="Fisher S."/>
            <person name="Freeman R.M."/>
            <person name="Gunawardena J."/>
            <person name="Chu W."/>
            <person name="Stover N.A."/>
            <person name="Gregory B.D."/>
            <person name="Nowacki M."/>
            <person name="Derisi J."/>
            <person name="Roy S.W."/>
            <person name="Marshall W.F."/>
            <person name="Sood P."/>
        </authorList>
    </citation>
    <scope>NUCLEOTIDE SEQUENCE [LARGE SCALE GENOMIC DNA]</scope>
    <source>
        <strain evidence="15">WM001</strain>
    </source>
</reference>
<dbReference type="SMART" id="SM00220">
    <property type="entry name" value="S_TKc"/>
    <property type="match status" value="1"/>
</dbReference>
<sequence>MDNYHVLHPIGEGSFGKVFKGRRKYSGQIVALKFITKRGKSEKDLNNLRQEIDILRGLHHENIILLLDSFETPHEFCVVTEFAQGELFEILEDDHNLPESEVRKIAQQLVQSLHYLHSHRIIHRDMKPQNILISANGTVKLCDFGFARAMSSSTIVLTSIKGTPLYMAPELVQEMPYNHTADLWSLGVIIYELYVGQPPFYTTSIYTLINLIVKDPVKFPENMSPDFKSFLKGLLNKAPQERLAWPELLDHPFVKETEEEMAKRQLRTDKYLKWAGIENQIVEPVKKASAPVSDAPDIWTKYEVMASDEAGCNKLRHDPNFLEKFVSLLNSTSDLRTAKDKKVQVLLCLKILLQVMAKSKSEDPNQDILKSPGLATSIVGFTKRCIKQDQGSTSPILADIIGDCIKAVGLMLKSTFNKSLGIDSTLVKSVIPVLTTLFLYQSNSNSSSEVLSLQVNTVKTLGIILAQSGIIPLRCQYVYKELMDSGVYKELISLLKSQQNLSLNRIITQTLSFAVHPVNGEVFLFPWKRNRSEVISEFNEAFSLFDGVRQFIWNALNEFDWLSSMVEIYQTEDEGNVTKISVLRVILQMVRVSRDAVDILLPYKPFTTLILSQLRHEDPVIVAMSLQILTHMLKQLAASRRKPNELDIDVGYVIEMYENNSQAGDKQIIAMESLCLLAELLQSGTTRNIDAILMKFSSGSAIKALAQIINPGNRQDEMKRVEGSGYGCLFMGYVDGPVLLLQRLLGKFMSLGAGLSEFLSTSSDSIPDLVVSIINSLNPRCEISPKGVISLLTYIHDAIYCDFRVLLQKMLQEGILRSLAALLKENQLLSIQEWPLICGGGQSAVGLIVAQVLRIFNLPYTSQVYNRELDQINKEFSNCEVVTITLSIMKYLSKEHLSIAVSLLARLVLNTDSSKPFAQQFIQAGGMTIINKYSLLSQDNSIHTIIDTLSLVSQLARLQKENYELIHQINIYADLRRLIEHRDSGIRSKVCNLIGNICRHSSYFYDLILENGLVTAAINCCRDPDRNTRKFACFAVGNAGFHNAKLYEDLRPCVKLLVDLLNDSEEKTRANAAGALGNFVRNSELLCQDLIRHGALRQLLEVVKNDPGPSQSPRQVALFSIGNLCVYHQCKEEFEALGLRQVVEQLLHHRDSQVLKYATRILQKLGNN</sequence>
<evidence type="ECO:0000256" key="10">
    <source>
        <dbReference type="ARBA" id="ARBA00047899"/>
    </source>
</evidence>
<evidence type="ECO:0000256" key="3">
    <source>
        <dbReference type="ARBA" id="ARBA00022490"/>
    </source>
</evidence>
<keyword evidence="3" id="KW-0963">Cytoplasm</keyword>
<keyword evidence="4" id="KW-0723">Serine/threonine-protein kinase</keyword>
<dbReference type="InterPro" id="IPR000719">
    <property type="entry name" value="Prot_kinase_dom"/>
</dbReference>
<evidence type="ECO:0000259" key="14">
    <source>
        <dbReference type="PROSITE" id="PS50011"/>
    </source>
</evidence>
<organism evidence="15 16">
    <name type="scientific">Stentor coeruleus</name>
    <dbReference type="NCBI Taxonomy" id="5963"/>
    <lineage>
        <taxon>Eukaryota</taxon>
        <taxon>Sar</taxon>
        <taxon>Alveolata</taxon>
        <taxon>Ciliophora</taxon>
        <taxon>Postciliodesmatophora</taxon>
        <taxon>Heterotrichea</taxon>
        <taxon>Heterotrichida</taxon>
        <taxon>Stentoridae</taxon>
        <taxon>Stentor</taxon>
    </lineage>
</organism>
<evidence type="ECO:0000256" key="1">
    <source>
        <dbReference type="ARBA" id="ARBA00004245"/>
    </source>
</evidence>
<name>A0A1R2BAX9_9CILI</name>
<evidence type="ECO:0000313" key="16">
    <source>
        <dbReference type="Proteomes" id="UP000187209"/>
    </source>
</evidence>
<evidence type="ECO:0000256" key="11">
    <source>
        <dbReference type="ARBA" id="ARBA00048679"/>
    </source>
</evidence>
<dbReference type="InterPro" id="IPR000225">
    <property type="entry name" value="Armadillo"/>
</dbReference>
<dbReference type="PROSITE" id="PS00108">
    <property type="entry name" value="PROTEIN_KINASE_ST"/>
    <property type="match status" value="1"/>
</dbReference>
<keyword evidence="8 13" id="KW-0067">ATP-binding</keyword>
<dbReference type="GO" id="GO:0004674">
    <property type="term" value="F:protein serine/threonine kinase activity"/>
    <property type="evidence" value="ECO:0007669"/>
    <property type="project" value="UniProtKB-KW"/>
</dbReference>
<gene>
    <name evidence="15" type="ORF">SteCoe_27264</name>
</gene>
<evidence type="ECO:0000256" key="8">
    <source>
        <dbReference type="ARBA" id="ARBA00022840"/>
    </source>
</evidence>
<dbReference type="GO" id="GO:0005737">
    <property type="term" value="C:cytoplasm"/>
    <property type="evidence" value="ECO:0007669"/>
    <property type="project" value="TreeGrafter"/>
</dbReference>
<dbReference type="PROSITE" id="PS50011">
    <property type="entry name" value="PROTEIN_KINASE_DOM"/>
    <property type="match status" value="1"/>
</dbReference>
<dbReference type="PANTHER" id="PTHR22983:SF6">
    <property type="entry name" value="SERINE_THREONINE-PROTEIN KINASE 36"/>
    <property type="match status" value="1"/>
</dbReference>
<dbReference type="Gene3D" id="1.25.10.10">
    <property type="entry name" value="Leucine-rich Repeat Variant"/>
    <property type="match status" value="2"/>
</dbReference>
<dbReference type="SUPFAM" id="SSF48371">
    <property type="entry name" value="ARM repeat"/>
    <property type="match status" value="1"/>
</dbReference>
<dbReference type="Proteomes" id="UP000187209">
    <property type="component" value="Unassembled WGS sequence"/>
</dbReference>
<dbReference type="GO" id="GO:0005856">
    <property type="term" value="C:cytoskeleton"/>
    <property type="evidence" value="ECO:0007669"/>
    <property type="project" value="UniProtKB-SubCell"/>
</dbReference>
<dbReference type="FunFam" id="1.10.510.10:FF:000292">
    <property type="entry name" value="Serine/threonine-protein kinase 36"/>
    <property type="match status" value="1"/>
</dbReference>
<keyword evidence="7" id="KW-0418">Kinase</keyword>
<dbReference type="InterPro" id="IPR011989">
    <property type="entry name" value="ARM-like"/>
</dbReference>
<dbReference type="CDD" id="cd14002">
    <property type="entry name" value="STKc_STK36"/>
    <property type="match status" value="1"/>
</dbReference>
<dbReference type="Gene3D" id="1.10.510.10">
    <property type="entry name" value="Transferase(Phosphotransferase) domain 1"/>
    <property type="match status" value="1"/>
</dbReference>
<dbReference type="SUPFAM" id="SSF56112">
    <property type="entry name" value="Protein kinase-like (PK-like)"/>
    <property type="match status" value="1"/>
</dbReference>
<feature type="binding site" evidence="13">
    <location>
        <position position="33"/>
    </location>
    <ligand>
        <name>ATP</name>
        <dbReference type="ChEBI" id="CHEBI:30616"/>
    </ligand>
</feature>
<feature type="domain" description="Protein kinase" evidence="14">
    <location>
        <begin position="4"/>
        <end position="254"/>
    </location>
</feature>
<dbReference type="InterPro" id="IPR017441">
    <property type="entry name" value="Protein_kinase_ATP_BS"/>
</dbReference>
<dbReference type="GO" id="GO:0005524">
    <property type="term" value="F:ATP binding"/>
    <property type="evidence" value="ECO:0007669"/>
    <property type="project" value="UniProtKB-UniRule"/>
</dbReference>
<evidence type="ECO:0000256" key="7">
    <source>
        <dbReference type="ARBA" id="ARBA00022777"/>
    </source>
</evidence>
<dbReference type="InterPro" id="IPR016024">
    <property type="entry name" value="ARM-type_fold"/>
</dbReference>
<evidence type="ECO:0000256" key="5">
    <source>
        <dbReference type="ARBA" id="ARBA00022679"/>
    </source>
</evidence>
<comment type="caution">
    <text evidence="15">The sequence shown here is derived from an EMBL/GenBank/DDBJ whole genome shotgun (WGS) entry which is preliminary data.</text>
</comment>
<comment type="subcellular location">
    <subcellularLocation>
        <location evidence="1">Cytoplasm</location>
        <location evidence="1">Cytoskeleton</location>
    </subcellularLocation>
</comment>
<evidence type="ECO:0000256" key="9">
    <source>
        <dbReference type="ARBA" id="ARBA00023212"/>
    </source>
</evidence>
<accession>A0A1R2BAX9</accession>
<dbReference type="PROSITE" id="PS00107">
    <property type="entry name" value="PROTEIN_KINASE_ATP"/>
    <property type="match status" value="1"/>
</dbReference>
<dbReference type="OrthoDB" id="266718at2759"/>
<keyword evidence="6 13" id="KW-0547">Nucleotide-binding</keyword>
<proteinExistence type="predicted"/>
<comment type="catalytic activity">
    <reaction evidence="11">
        <text>L-seryl-[protein] + ATP = O-phospho-L-seryl-[protein] + ADP + H(+)</text>
        <dbReference type="Rhea" id="RHEA:17989"/>
        <dbReference type="Rhea" id="RHEA-COMP:9863"/>
        <dbReference type="Rhea" id="RHEA-COMP:11604"/>
        <dbReference type="ChEBI" id="CHEBI:15378"/>
        <dbReference type="ChEBI" id="CHEBI:29999"/>
        <dbReference type="ChEBI" id="CHEBI:30616"/>
        <dbReference type="ChEBI" id="CHEBI:83421"/>
        <dbReference type="ChEBI" id="CHEBI:456216"/>
        <dbReference type="EC" id="2.7.11.1"/>
    </reaction>
</comment>
<keyword evidence="16" id="KW-1185">Reference proteome</keyword>
<dbReference type="PANTHER" id="PTHR22983">
    <property type="entry name" value="PROTEIN KINASE RELATED"/>
    <property type="match status" value="1"/>
</dbReference>
<evidence type="ECO:0000313" key="15">
    <source>
        <dbReference type="EMBL" id="OMJ73953.1"/>
    </source>
</evidence>
<keyword evidence="5" id="KW-0808">Transferase</keyword>
<dbReference type="InterPro" id="IPR011009">
    <property type="entry name" value="Kinase-like_dom_sf"/>
</dbReference>
<protein>
    <recommendedName>
        <fullName evidence="2">non-specific serine/threonine protein kinase</fullName>
        <ecNumber evidence="2">2.7.11.1</ecNumber>
    </recommendedName>
    <alternativeName>
        <fullName evidence="12">Fused homolog</fullName>
    </alternativeName>
</protein>
<evidence type="ECO:0000256" key="2">
    <source>
        <dbReference type="ARBA" id="ARBA00012513"/>
    </source>
</evidence>
<keyword evidence="9" id="KW-0206">Cytoskeleton</keyword>
<comment type="catalytic activity">
    <reaction evidence="10">
        <text>L-threonyl-[protein] + ATP = O-phospho-L-threonyl-[protein] + ADP + H(+)</text>
        <dbReference type="Rhea" id="RHEA:46608"/>
        <dbReference type="Rhea" id="RHEA-COMP:11060"/>
        <dbReference type="Rhea" id="RHEA-COMP:11605"/>
        <dbReference type="ChEBI" id="CHEBI:15378"/>
        <dbReference type="ChEBI" id="CHEBI:30013"/>
        <dbReference type="ChEBI" id="CHEBI:30616"/>
        <dbReference type="ChEBI" id="CHEBI:61977"/>
        <dbReference type="ChEBI" id="CHEBI:456216"/>
        <dbReference type="EC" id="2.7.11.1"/>
    </reaction>
</comment>
<dbReference type="EC" id="2.7.11.1" evidence="2"/>
<evidence type="ECO:0000256" key="12">
    <source>
        <dbReference type="ARBA" id="ARBA00075375"/>
    </source>
</evidence>
<dbReference type="FunFam" id="3.30.200.20:FF:000042">
    <property type="entry name" value="Aurora kinase A"/>
    <property type="match status" value="1"/>
</dbReference>
<dbReference type="Pfam" id="PF00069">
    <property type="entry name" value="Pkinase"/>
    <property type="match status" value="1"/>
</dbReference>
<dbReference type="InterPro" id="IPR008271">
    <property type="entry name" value="Ser/Thr_kinase_AS"/>
</dbReference>
<dbReference type="SMART" id="SM00185">
    <property type="entry name" value="ARM"/>
    <property type="match status" value="5"/>
</dbReference>
<evidence type="ECO:0000256" key="13">
    <source>
        <dbReference type="PROSITE-ProRule" id="PRU10141"/>
    </source>
</evidence>
<evidence type="ECO:0000256" key="6">
    <source>
        <dbReference type="ARBA" id="ARBA00022741"/>
    </source>
</evidence>